<evidence type="ECO:0000313" key="1">
    <source>
        <dbReference type="EMBL" id="CAH2070125.1"/>
    </source>
</evidence>
<proteinExistence type="predicted"/>
<protein>
    <submittedName>
        <fullName evidence="1">Uncharacterized protein</fullName>
    </submittedName>
</protein>
<accession>A0AAU9SNU7</accession>
<reference evidence="1 2" key="1">
    <citation type="submission" date="2022-03" db="EMBL/GenBank/DDBJ databases">
        <authorList>
            <person name="Nunn A."/>
            <person name="Chopra R."/>
            <person name="Nunn A."/>
            <person name="Contreras Garrido A."/>
        </authorList>
    </citation>
    <scope>NUCLEOTIDE SEQUENCE [LARGE SCALE GENOMIC DNA]</scope>
</reference>
<dbReference type="Proteomes" id="UP000836841">
    <property type="component" value="Chromosome 6"/>
</dbReference>
<keyword evidence="2" id="KW-1185">Reference proteome</keyword>
<organism evidence="1 2">
    <name type="scientific">Thlaspi arvense</name>
    <name type="common">Field penny-cress</name>
    <dbReference type="NCBI Taxonomy" id="13288"/>
    <lineage>
        <taxon>Eukaryota</taxon>
        <taxon>Viridiplantae</taxon>
        <taxon>Streptophyta</taxon>
        <taxon>Embryophyta</taxon>
        <taxon>Tracheophyta</taxon>
        <taxon>Spermatophyta</taxon>
        <taxon>Magnoliopsida</taxon>
        <taxon>eudicotyledons</taxon>
        <taxon>Gunneridae</taxon>
        <taxon>Pentapetalae</taxon>
        <taxon>rosids</taxon>
        <taxon>malvids</taxon>
        <taxon>Brassicales</taxon>
        <taxon>Brassicaceae</taxon>
        <taxon>Thlaspideae</taxon>
        <taxon>Thlaspi</taxon>
    </lineage>
</organism>
<gene>
    <name evidence="1" type="ORF">TAV2_LOCUS18827</name>
</gene>
<dbReference type="EMBL" id="OU466862">
    <property type="protein sequence ID" value="CAH2070125.1"/>
    <property type="molecule type" value="Genomic_DNA"/>
</dbReference>
<evidence type="ECO:0000313" key="2">
    <source>
        <dbReference type="Proteomes" id="UP000836841"/>
    </source>
</evidence>
<dbReference type="AlphaFoldDB" id="A0AAU9SNU7"/>
<sequence>MERLLHNIEGSLKRANPRYHIAELKFVVCNKGQDFVKKKEAFLKENPFIKIDVPYRYRKCQYPGGKIVLQWHDDKDPFQRVYDVGDRLLVQQIMKQSRSNWLS</sequence>
<name>A0AAU9SNU7_THLAR</name>